<gene>
    <name evidence="3" type="ORF">TrLO_g5765</name>
</gene>
<name>A0A9W7FH47_9STRA</name>
<evidence type="ECO:0000256" key="2">
    <source>
        <dbReference type="SAM" id="Phobius"/>
    </source>
</evidence>
<accession>A0A9W7FH47</accession>
<feature type="transmembrane region" description="Helical" evidence="2">
    <location>
        <begin position="48"/>
        <end position="68"/>
    </location>
</feature>
<evidence type="ECO:0000313" key="4">
    <source>
        <dbReference type="Proteomes" id="UP001165122"/>
    </source>
</evidence>
<keyword evidence="2" id="KW-1133">Transmembrane helix</keyword>
<dbReference type="EMBL" id="BRXW01000169">
    <property type="protein sequence ID" value="GMI11986.1"/>
    <property type="molecule type" value="Genomic_DNA"/>
</dbReference>
<feature type="transmembrane region" description="Helical" evidence="2">
    <location>
        <begin position="21"/>
        <end position="42"/>
    </location>
</feature>
<feature type="region of interest" description="Disordered" evidence="1">
    <location>
        <begin position="148"/>
        <end position="170"/>
    </location>
</feature>
<keyword evidence="2" id="KW-0472">Membrane</keyword>
<dbReference type="Proteomes" id="UP001165122">
    <property type="component" value="Unassembled WGS sequence"/>
</dbReference>
<evidence type="ECO:0000313" key="3">
    <source>
        <dbReference type="EMBL" id="GMI11986.1"/>
    </source>
</evidence>
<keyword evidence="2" id="KW-0812">Transmembrane</keyword>
<evidence type="ECO:0000256" key="1">
    <source>
        <dbReference type="SAM" id="MobiDB-lite"/>
    </source>
</evidence>
<sequence length="170" mass="20189">MKLNTDFMVLLQARHPLEMGGLWWICNTCFGPIALIIVAFFVYEDFQVYSVVLATTFYVFSGAFLLNIDRRYLATFTTTISGHEDVRKIFNPNNSDRIRLEILGYCSYSYKTIRPQVKRFVVEKWNSEWSDEKTRPDWFRKRHEKMIPRSWKQDQQQADSPSKKFQVVPV</sequence>
<organism evidence="3 4">
    <name type="scientific">Triparma laevis f. longispina</name>
    <dbReference type="NCBI Taxonomy" id="1714387"/>
    <lineage>
        <taxon>Eukaryota</taxon>
        <taxon>Sar</taxon>
        <taxon>Stramenopiles</taxon>
        <taxon>Ochrophyta</taxon>
        <taxon>Bolidophyceae</taxon>
        <taxon>Parmales</taxon>
        <taxon>Triparmaceae</taxon>
        <taxon>Triparma</taxon>
    </lineage>
</organism>
<dbReference type="AlphaFoldDB" id="A0A9W7FH47"/>
<keyword evidence="4" id="KW-1185">Reference proteome</keyword>
<proteinExistence type="predicted"/>
<comment type="caution">
    <text evidence="3">The sequence shown here is derived from an EMBL/GenBank/DDBJ whole genome shotgun (WGS) entry which is preliminary data.</text>
</comment>
<reference evidence="4" key="1">
    <citation type="journal article" date="2023" name="Commun. Biol.">
        <title>Genome analysis of Parmales, the sister group of diatoms, reveals the evolutionary specialization of diatoms from phago-mixotrophs to photoautotrophs.</title>
        <authorList>
            <person name="Ban H."/>
            <person name="Sato S."/>
            <person name="Yoshikawa S."/>
            <person name="Yamada K."/>
            <person name="Nakamura Y."/>
            <person name="Ichinomiya M."/>
            <person name="Sato N."/>
            <person name="Blanc-Mathieu R."/>
            <person name="Endo H."/>
            <person name="Kuwata A."/>
            <person name="Ogata H."/>
        </authorList>
    </citation>
    <scope>NUCLEOTIDE SEQUENCE [LARGE SCALE GENOMIC DNA]</scope>
    <source>
        <strain evidence="4">NIES 3700</strain>
    </source>
</reference>
<protein>
    <submittedName>
        <fullName evidence="3">Uncharacterized protein</fullName>
    </submittedName>
</protein>